<dbReference type="EMBL" id="CARXXK010000001">
    <property type="protein sequence ID" value="CAI6346698.1"/>
    <property type="molecule type" value="Genomic_DNA"/>
</dbReference>
<organism evidence="1 2">
    <name type="scientific">Macrosiphum euphorbiae</name>
    <name type="common">potato aphid</name>
    <dbReference type="NCBI Taxonomy" id="13131"/>
    <lineage>
        <taxon>Eukaryota</taxon>
        <taxon>Metazoa</taxon>
        <taxon>Ecdysozoa</taxon>
        <taxon>Arthropoda</taxon>
        <taxon>Hexapoda</taxon>
        <taxon>Insecta</taxon>
        <taxon>Pterygota</taxon>
        <taxon>Neoptera</taxon>
        <taxon>Paraneoptera</taxon>
        <taxon>Hemiptera</taxon>
        <taxon>Sternorrhyncha</taxon>
        <taxon>Aphidomorpha</taxon>
        <taxon>Aphidoidea</taxon>
        <taxon>Aphididae</taxon>
        <taxon>Macrosiphini</taxon>
        <taxon>Macrosiphum</taxon>
    </lineage>
</organism>
<name>A0AAV0VRA1_9HEMI</name>
<dbReference type="PANTHER" id="PTHR36688">
    <property type="entry name" value="ENDO/EXONUCLEASE/PHOSPHATASE DOMAIN-CONTAINING PROTEIN"/>
    <property type="match status" value="1"/>
</dbReference>
<evidence type="ECO:0000313" key="1">
    <source>
        <dbReference type="EMBL" id="CAI6346698.1"/>
    </source>
</evidence>
<protein>
    <submittedName>
        <fullName evidence="1">Uncharacterized protein</fullName>
    </submittedName>
</protein>
<dbReference type="Proteomes" id="UP001160148">
    <property type="component" value="Unassembled WGS sequence"/>
</dbReference>
<dbReference type="AlphaFoldDB" id="A0AAV0VRA1"/>
<accession>A0AAV0VRA1</accession>
<reference evidence="1 2" key="1">
    <citation type="submission" date="2023-01" db="EMBL/GenBank/DDBJ databases">
        <authorList>
            <person name="Whitehead M."/>
        </authorList>
    </citation>
    <scope>NUCLEOTIDE SEQUENCE [LARGE SCALE GENOMIC DNA]</scope>
</reference>
<evidence type="ECO:0000313" key="2">
    <source>
        <dbReference type="Proteomes" id="UP001160148"/>
    </source>
</evidence>
<proteinExistence type="predicted"/>
<dbReference type="PANTHER" id="PTHR36688:SF1">
    <property type="entry name" value="ENDONUCLEASE_EXONUCLEASE_PHOSPHATASE DOMAIN-CONTAINING PROTEIN"/>
    <property type="match status" value="1"/>
</dbReference>
<keyword evidence="2" id="KW-1185">Reference proteome</keyword>
<comment type="caution">
    <text evidence="1">The sequence shown here is derived from an EMBL/GenBank/DDBJ whole genome shotgun (WGS) entry which is preliminary data.</text>
</comment>
<sequence length="109" mass="12794">MEFTQSGLICFLKYVEENINPIKPGTADYIRFVKLLKTVAKKSIPIRHRRSYTPCWTKECEILLGENKKDGKNVNANRLVGLLDEERRKRWLEAMDNLDFTHSSRESFC</sequence>
<gene>
    <name evidence="1" type="ORF">MEUPH1_LOCUS3577</name>
</gene>
<dbReference type="InterPro" id="IPR052560">
    <property type="entry name" value="RdDP_mobile_element"/>
</dbReference>